<comment type="caution">
    <text evidence="2">The sequence shown here is derived from an EMBL/GenBank/DDBJ whole genome shotgun (WGS) entry which is preliminary data.</text>
</comment>
<evidence type="ECO:0000256" key="1">
    <source>
        <dbReference type="SAM" id="Phobius"/>
    </source>
</evidence>
<dbReference type="RefSeq" id="WP_167301716.1">
    <property type="nucleotide sequence ID" value="NZ_CP044310.1"/>
</dbReference>
<proteinExistence type="predicted"/>
<protein>
    <submittedName>
        <fullName evidence="2">Uncharacterized protein</fullName>
    </submittedName>
</protein>
<name>A0A7Y6C0D9_9BACL</name>
<evidence type="ECO:0000313" key="2">
    <source>
        <dbReference type="EMBL" id="NUU77284.1"/>
    </source>
</evidence>
<organism evidence="2 3">
    <name type="scientific">Paenibacillus xylanilyticus</name>
    <dbReference type="NCBI Taxonomy" id="248903"/>
    <lineage>
        <taxon>Bacteria</taxon>
        <taxon>Bacillati</taxon>
        <taxon>Bacillota</taxon>
        <taxon>Bacilli</taxon>
        <taxon>Bacillales</taxon>
        <taxon>Paenibacillaceae</taxon>
        <taxon>Paenibacillus</taxon>
    </lineage>
</organism>
<dbReference type="Proteomes" id="UP000526125">
    <property type="component" value="Unassembled WGS sequence"/>
</dbReference>
<accession>A0A7Y6C0D9</accession>
<dbReference type="AlphaFoldDB" id="A0A7Y6C0D9"/>
<keyword evidence="1" id="KW-0472">Membrane</keyword>
<dbReference type="EMBL" id="JABMCB010000190">
    <property type="protein sequence ID" value="NUU77284.1"/>
    <property type="molecule type" value="Genomic_DNA"/>
</dbReference>
<keyword evidence="1" id="KW-0812">Transmembrane</keyword>
<sequence length="47" mass="5594">MNYLTWFVPLCIIVSSFFTITILILTVATLRFRGKINRKYDRRKLNG</sequence>
<gene>
    <name evidence="2" type="ORF">HP552_18875</name>
</gene>
<evidence type="ECO:0000313" key="3">
    <source>
        <dbReference type="Proteomes" id="UP000526125"/>
    </source>
</evidence>
<keyword evidence="1" id="KW-1133">Transmembrane helix</keyword>
<reference evidence="2 3" key="1">
    <citation type="submission" date="2020-05" db="EMBL/GenBank/DDBJ databases">
        <title>Genome Sequencing of Type Strains.</title>
        <authorList>
            <person name="Lemaire J.F."/>
            <person name="Inderbitzin P."/>
            <person name="Gregorio O.A."/>
            <person name="Collins S.B."/>
            <person name="Wespe N."/>
            <person name="Knight-Connoni V."/>
        </authorList>
    </citation>
    <scope>NUCLEOTIDE SEQUENCE [LARGE SCALE GENOMIC DNA]</scope>
    <source>
        <strain evidence="2 3">LMG 21957</strain>
    </source>
</reference>
<feature type="transmembrane region" description="Helical" evidence="1">
    <location>
        <begin position="6"/>
        <end position="30"/>
    </location>
</feature>
<keyword evidence="3" id="KW-1185">Reference proteome</keyword>